<comment type="caution">
    <text evidence="1">The sequence shown here is derived from an EMBL/GenBank/DDBJ whole genome shotgun (WGS) entry which is preliminary data.</text>
</comment>
<gene>
    <name evidence="1" type="ORF">PG991_013950</name>
</gene>
<evidence type="ECO:0000313" key="1">
    <source>
        <dbReference type="EMBL" id="KAK8001728.1"/>
    </source>
</evidence>
<sequence length="146" mass="16567">MSFGYSIGDFVAGYNVTYRLVRILAESRGASIEYQEAMVELGAMEQVFLEAGNLVNSKLHSRDIKNGIACIVLSTVDIIDSFYERSRQYQQRLGERRSKRARSVASLESSWCKVGWTLFKKEELRALKTQLHERLTSVHVLLGMAS</sequence>
<proteinExistence type="predicted"/>
<accession>A0ABR1R7T1</accession>
<name>A0ABR1R7T1_9PEZI</name>
<keyword evidence="2" id="KW-1185">Reference proteome</keyword>
<dbReference type="PANTHER" id="PTHR38886">
    <property type="entry name" value="SESA DOMAIN-CONTAINING PROTEIN"/>
    <property type="match status" value="1"/>
</dbReference>
<organism evidence="1 2">
    <name type="scientific">Apiospora marii</name>
    <dbReference type="NCBI Taxonomy" id="335849"/>
    <lineage>
        <taxon>Eukaryota</taxon>
        <taxon>Fungi</taxon>
        <taxon>Dikarya</taxon>
        <taxon>Ascomycota</taxon>
        <taxon>Pezizomycotina</taxon>
        <taxon>Sordariomycetes</taxon>
        <taxon>Xylariomycetidae</taxon>
        <taxon>Amphisphaeriales</taxon>
        <taxon>Apiosporaceae</taxon>
        <taxon>Apiospora</taxon>
    </lineage>
</organism>
<protein>
    <submittedName>
        <fullName evidence="1">Uncharacterized protein</fullName>
    </submittedName>
</protein>
<dbReference type="Proteomes" id="UP001396898">
    <property type="component" value="Unassembled WGS sequence"/>
</dbReference>
<dbReference type="PANTHER" id="PTHR38886:SF1">
    <property type="entry name" value="NACHT-NTPASE AND P-LOOP NTPASES N-TERMINAL DOMAIN-CONTAINING PROTEIN"/>
    <property type="match status" value="1"/>
</dbReference>
<evidence type="ECO:0000313" key="2">
    <source>
        <dbReference type="Proteomes" id="UP001396898"/>
    </source>
</evidence>
<reference evidence="1 2" key="1">
    <citation type="submission" date="2023-01" db="EMBL/GenBank/DDBJ databases">
        <title>Analysis of 21 Apiospora genomes using comparative genomics revels a genus with tremendous synthesis potential of carbohydrate active enzymes and secondary metabolites.</title>
        <authorList>
            <person name="Sorensen T."/>
        </authorList>
    </citation>
    <scope>NUCLEOTIDE SEQUENCE [LARGE SCALE GENOMIC DNA]</scope>
    <source>
        <strain evidence="1 2">CBS 20057</strain>
    </source>
</reference>
<dbReference type="EMBL" id="JAQQWI010000018">
    <property type="protein sequence ID" value="KAK8001728.1"/>
    <property type="molecule type" value="Genomic_DNA"/>
</dbReference>